<dbReference type="PANTHER" id="PTHR19959">
    <property type="entry name" value="KINESIN LIGHT CHAIN"/>
    <property type="match status" value="1"/>
</dbReference>
<feature type="domain" description="Protein-PII uridylyltransferase N-terminal" evidence="2">
    <location>
        <begin position="162"/>
        <end position="257"/>
    </location>
</feature>
<gene>
    <name evidence="3" type="ORF">CVLEPA_LOCUS11616</name>
</gene>
<feature type="compositionally biased region" description="Basic and acidic residues" evidence="1">
    <location>
        <begin position="8"/>
        <end position="42"/>
    </location>
</feature>
<organism evidence="3 4">
    <name type="scientific">Clavelina lepadiformis</name>
    <name type="common">Light-bulb sea squirt</name>
    <name type="synonym">Ascidia lepadiformis</name>
    <dbReference type="NCBI Taxonomy" id="159417"/>
    <lineage>
        <taxon>Eukaryota</taxon>
        <taxon>Metazoa</taxon>
        <taxon>Chordata</taxon>
        <taxon>Tunicata</taxon>
        <taxon>Ascidiacea</taxon>
        <taxon>Aplousobranchia</taxon>
        <taxon>Clavelinidae</taxon>
        <taxon>Clavelina</taxon>
    </lineage>
</organism>
<name>A0ABP0FP52_CLALP</name>
<dbReference type="InterPro" id="IPR005105">
    <property type="entry name" value="GlnD_Uridyltrans_N"/>
</dbReference>
<protein>
    <recommendedName>
        <fullName evidence="2">Protein-PII uridylyltransferase N-terminal domain-containing protein</fullName>
    </recommendedName>
</protein>
<keyword evidence="4" id="KW-1185">Reference proteome</keyword>
<comment type="caution">
    <text evidence="3">The sequence shown here is derived from an EMBL/GenBank/DDBJ whole genome shotgun (WGS) entry which is preliminary data.</text>
</comment>
<reference evidence="3 4" key="1">
    <citation type="submission" date="2024-02" db="EMBL/GenBank/DDBJ databases">
        <authorList>
            <person name="Daric V."/>
            <person name="Darras S."/>
        </authorList>
    </citation>
    <scope>NUCLEOTIDE SEQUENCE [LARGE SCALE GENOMIC DNA]</scope>
</reference>
<proteinExistence type="predicted"/>
<dbReference type="EMBL" id="CAWYQH010000079">
    <property type="protein sequence ID" value="CAK8681414.1"/>
    <property type="molecule type" value="Genomic_DNA"/>
</dbReference>
<sequence>MSQENLEEEGKVPKELLDEERNLSEKLKASCDDQGKEKEPKASAKILHKLGLNYMNRSPDKISLIQSAALFNAAIVRGPENVEEVREDLKKLCDTIQQQAKQAFQRVQKVSTNPKSRTIQEAANDIKTRFRRIKQWTNERLGKIKNIFGTTKEKKRQKKIQAIKEIQTRISEDYKNCMDDISEFCIEVMGGQPEYDFALMGMGSLARKEITPYSDFECAILLEDDVSSVPGSDYELILEYFRWMTVVFQTILINLGQTILPSVAIPSLNDYYKKYDGEDWFYDACTPNGISMDGMMPKACKTPLGRQQGTKKKPWTTELILPVSKMLEYLDKDRRLKEGYNLSSVLSETCFVSGEKKVYDQYYVMAFEKLREDSTFFSSLNTQVADDKNSFRLRKRMLDALASGEYNHKQMFYRSTTIFLSTLGRFYGVKSLSCFEVISELAEKNLISDKDRQDLDYAVAIALEVRLKLYMERREQNDLIRNKAILMRKKNSIIVKAVGEKCVYDYFGIADRLQSAIFEFRKEMVNEKLVLPEVPAWKNTVFIIWCFGLHEHFVELCKTNFPSWTAESSDLTQTTNQTALLVEQRNANIYSDDSFSQMRPCTDDESTSQKADLLSMFGLSLYMTSENTKAFDSFEKFLTQHANSEVQYADLLRRCVLATLTNSLKTMQWHLQDNVMEKMKQGSYSEDDVEAFKFSIKWQDKLQSFGKKLFHAMTYADEKILQPATDLINTLKESRKDVKRISSLRENENAVPGKQAKIGQSTSRIIEESKVFLNALPSP</sequence>
<evidence type="ECO:0000259" key="2">
    <source>
        <dbReference type="Pfam" id="PF03445"/>
    </source>
</evidence>
<dbReference type="Pfam" id="PF03445">
    <property type="entry name" value="DUF294"/>
    <property type="match status" value="1"/>
</dbReference>
<dbReference type="PANTHER" id="PTHR19959:SF119">
    <property type="entry name" value="FUNGAL LIPASE-LIKE DOMAIN-CONTAINING PROTEIN"/>
    <property type="match status" value="1"/>
</dbReference>
<evidence type="ECO:0000313" key="4">
    <source>
        <dbReference type="Proteomes" id="UP001642483"/>
    </source>
</evidence>
<evidence type="ECO:0000313" key="3">
    <source>
        <dbReference type="EMBL" id="CAK8681414.1"/>
    </source>
</evidence>
<evidence type="ECO:0000256" key="1">
    <source>
        <dbReference type="SAM" id="MobiDB-lite"/>
    </source>
</evidence>
<dbReference type="Proteomes" id="UP001642483">
    <property type="component" value="Unassembled WGS sequence"/>
</dbReference>
<accession>A0ABP0FP52</accession>
<feature type="region of interest" description="Disordered" evidence="1">
    <location>
        <begin position="1"/>
        <end position="42"/>
    </location>
</feature>